<dbReference type="Pfam" id="PF13181">
    <property type="entry name" value="TPR_8"/>
    <property type="match status" value="2"/>
</dbReference>
<dbReference type="GO" id="GO:0015629">
    <property type="term" value="C:actin cytoskeleton"/>
    <property type="evidence" value="ECO:0007669"/>
    <property type="project" value="TreeGrafter"/>
</dbReference>
<dbReference type="InterPro" id="IPR052630">
    <property type="entry name" value="TTC17"/>
</dbReference>
<feature type="repeat" description="TPR" evidence="1">
    <location>
        <begin position="273"/>
        <end position="306"/>
    </location>
</feature>
<keyword evidence="3" id="KW-0732">Signal</keyword>
<gene>
    <name evidence="4" type="ORF">Zmor_009908</name>
</gene>
<dbReference type="Gene3D" id="1.25.40.10">
    <property type="entry name" value="Tetratricopeptide repeat domain"/>
    <property type="match status" value="3"/>
</dbReference>
<dbReference type="InterPro" id="IPR019734">
    <property type="entry name" value="TPR_rpt"/>
</dbReference>
<dbReference type="FunFam" id="1.25.40.10:FF:002943">
    <property type="entry name" value="Tetratricopeptide repeat protein 17-like Protein"/>
    <property type="match status" value="1"/>
</dbReference>
<dbReference type="SUPFAM" id="SSF48452">
    <property type="entry name" value="TPR-like"/>
    <property type="match status" value="1"/>
</dbReference>
<dbReference type="PANTHER" id="PTHR16091">
    <property type="entry name" value="TTC17 PROTEIN"/>
    <property type="match status" value="1"/>
</dbReference>
<dbReference type="GO" id="GO:0030041">
    <property type="term" value="P:actin filament polymerization"/>
    <property type="evidence" value="ECO:0007669"/>
    <property type="project" value="TreeGrafter"/>
</dbReference>
<keyword evidence="1" id="KW-0802">TPR repeat</keyword>
<keyword evidence="5" id="KW-1185">Reference proteome</keyword>
<protein>
    <recommendedName>
        <fullName evidence="6">Tetratricopeptide repeat protein 17</fullName>
    </recommendedName>
</protein>
<dbReference type="PROSITE" id="PS50293">
    <property type="entry name" value="TPR_REGION"/>
    <property type="match status" value="1"/>
</dbReference>
<feature type="region of interest" description="Disordered" evidence="2">
    <location>
        <begin position="441"/>
        <end position="462"/>
    </location>
</feature>
<feature type="compositionally biased region" description="Basic and acidic residues" evidence="2">
    <location>
        <begin position="441"/>
        <end position="450"/>
    </location>
</feature>
<feature type="signal peptide" evidence="3">
    <location>
        <begin position="1"/>
        <end position="22"/>
    </location>
</feature>
<evidence type="ECO:0000256" key="2">
    <source>
        <dbReference type="SAM" id="MobiDB-lite"/>
    </source>
</evidence>
<proteinExistence type="predicted"/>
<sequence length="1109" mass="125285">MVILRLWTIFFVFLKLISKGDGATHWVVTEKGMIQSHVGSPLDLRRPYDLISLLDQEKRWNEIQTVLQDLMTRKSTIEEKWSNLQGNPGMESKMALKNSDCLMNGKLANTVDLYNIATNGSERVKVDLTTEKEDVTIYQVPECNKYSKIEFSLPEYQQFPSLHIDNIVTSAPEESLEKLMPMKSVQLFGHEIHNELVKNSSSWVHYNLGALYWRIKGNGPKAVDCSRRALLFVPPVYKDIPLHNLAGILHKSGRSSEAALMLHTATEYAPKQALHYLALGNIYFAMGDYNNSITYYDKFLELEPEHNDVNAIKQATLCFSKLETHLIDFQENVLGYLQGILSDLHDFHSLQQHWLRLSKRLMWEHSSYDEELGNFQEEALESMFGKKSQRCVKKSSTISCDFVDSPIADFDTMNLQNLFQYVESETQKINERMAKTNRLTGVDDKNKDNYESTPQTYPKFPTTMSTSGEKYFDVAGWPHEEECRKWNLPINEKEDLKLPIFLPPENKGYDIHKILADAIGLPNGSEHKLPWYPPVCDDASAFGEKYVQQSERHLLNNEIKSNEFLRSHFVKYVNSGKADEAEIGQRIITALERKSAPSWVLSTLASLYWRIRGNTRKALDCLDLALKTAPKDQTDVILISIGSIVHQVGLVNQALKYANLAFKLNYVEPSTNFLLALLHYESNPLMAMYYMKNVLRVDSEFYDGQAELLLKLWGCRIKMGTYNNVKKPAEKLPQEICSEKESFKGQGMICSANGDDCKTASIQCFRTKEDGVILKRPFVKFKSGVKHSLISTIIAAEGSGDSEPDQSQLERINDNPHPFHMRILLGEDHVTPGPTPEFYVGFSDDSASDTVLHVYDKSGTYPLSSHGCKEIIEADWVHFTSMWQSIAARNIDIGPYLKPLPKNSKKRGTKPYCTDGNLNPGETLLNHLTSKILRSKFPASPDRSLAEWLGIMAGDQKASVEELGAKIGLALQENTTSWLLATAAALYWRVLGNAEEAIVCLRLALSHVPDDMKDVPLISLANVLQRFGFNGEALEVAYLALKSNPNFVVNHFTVGNILASMGDLEEAISFHRSALTLDSNFEPARNRLQAILCTLLFDESGTLRSIPEN</sequence>
<dbReference type="AlphaFoldDB" id="A0AA38IM65"/>
<evidence type="ECO:0000313" key="5">
    <source>
        <dbReference type="Proteomes" id="UP001168821"/>
    </source>
</evidence>
<feature type="chain" id="PRO_5041320021" description="Tetratricopeptide repeat protein 17" evidence="3">
    <location>
        <begin position="23"/>
        <end position="1109"/>
    </location>
</feature>
<evidence type="ECO:0000313" key="4">
    <source>
        <dbReference type="EMBL" id="KAJ3658150.1"/>
    </source>
</evidence>
<dbReference type="Proteomes" id="UP001168821">
    <property type="component" value="Unassembled WGS sequence"/>
</dbReference>
<dbReference type="PROSITE" id="PS50005">
    <property type="entry name" value="TPR"/>
    <property type="match status" value="2"/>
</dbReference>
<dbReference type="EMBL" id="JALNTZ010000003">
    <property type="protein sequence ID" value="KAJ3658150.1"/>
    <property type="molecule type" value="Genomic_DNA"/>
</dbReference>
<evidence type="ECO:0000256" key="3">
    <source>
        <dbReference type="SAM" id="SignalP"/>
    </source>
</evidence>
<organism evidence="4 5">
    <name type="scientific">Zophobas morio</name>
    <dbReference type="NCBI Taxonomy" id="2755281"/>
    <lineage>
        <taxon>Eukaryota</taxon>
        <taxon>Metazoa</taxon>
        <taxon>Ecdysozoa</taxon>
        <taxon>Arthropoda</taxon>
        <taxon>Hexapoda</taxon>
        <taxon>Insecta</taxon>
        <taxon>Pterygota</taxon>
        <taxon>Neoptera</taxon>
        <taxon>Endopterygota</taxon>
        <taxon>Coleoptera</taxon>
        <taxon>Polyphaga</taxon>
        <taxon>Cucujiformia</taxon>
        <taxon>Tenebrionidae</taxon>
        <taxon>Zophobas</taxon>
    </lineage>
</organism>
<dbReference type="GO" id="GO:0005737">
    <property type="term" value="C:cytoplasm"/>
    <property type="evidence" value="ECO:0007669"/>
    <property type="project" value="TreeGrafter"/>
</dbReference>
<comment type="caution">
    <text evidence="4">The sequence shown here is derived from an EMBL/GenBank/DDBJ whole genome shotgun (WGS) entry which is preliminary data.</text>
</comment>
<name>A0AA38IM65_9CUCU</name>
<accession>A0AA38IM65</accession>
<dbReference type="InterPro" id="IPR011990">
    <property type="entry name" value="TPR-like_helical_dom_sf"/>
</dbReference>
<feature type="compositionally biased region" description="Polar residues" evidence="2">
    <location>
        <begin position="451"/>
        <end position="462"/>
    </location>
</feature>
<dbReference type="PANTHER" id="PTHR16091:SF1">
    <property type="entry name" value="TETRATRICOPEPTIDE REPEAT PROTEIN 17"/>
    <property type="match status" value="1"/>
</dbReference>
<reference evidence="4" key="1">
    <citation type="journal article" date="2023" name="G3 (Bethesda)">
        <title>Whole genome assemblies of Zophobas morio and Tenebrio molitor.</title>
        <authorList>
            <person name="Kaur S."/>
            <person name="Stinson S.A."/>
            <person name="diCenzo G.C."/>
        </authorList>
    </citation>
    <scope>NUCLEOTIDE SEQUENCE</scope>
    <source>
        <strain evidence="4">QUZm001</strain>
    </source>
</reference>
<evidence type="ECO:0000256" key="1">
    <source>
        <dbReference type="PROSITE-ProRule" id="PRU00339"/>
    </source>
</evidence>
<feature type="repeat" description="TPR" evidence="1">
    <location>
        <begin position="1048"/>
        <end position="1081"/>
    </location>
</feature>
<evidence type="ECO:0008006" key="6">
    <source>
        <dbReference type="Google" id="ProtNLM"/>
    </source>
</evidence>
<dbReference type="SMART" id="SM00028">
    <property type="entry name" value="TPR"/>
    <property type="match status" value="6"/>
</dbReference>